<dbReference type="InterPro" id="IPR002190">
    <property type="entry name" value="MHD_dom"/>
</dbReference>
<dbReference type="Gene3D" id="1.10.10.1210">
    <property type="entry name" value="MAGE homology domain, winged helix WH2 motif"/>
    <property type="match status" value="1"/>
</dbReference>
<proteinExistence type="predicted"/>
<accession>A0A673UYE6</accession>
<dbReference type="AlphaFoldDB" id="A0A673UYE6"/>
<dbReference type="OMA" id="IIGHHYE"/>
<dbReference type="Proteomes" id="UP000472268">
    <property type="component" value="Unplaced"/>
</dbReference>
<feature type="region of interest" description="Disordered" evidence="1">
    <location>
        <begin position="266"/>
        <end position="294"/>
    </location>
</feature>
<evidence type="ECO:0000259" key="2">
    <source>
        <dbReference type="PROSITE" id="PS50838"/>
    </source>
</evidence>
<dbReference type="Gene3D" id="1.10.10.1200">
    <property type="entry name" value="MAGE homology domain, winged helix WH1 motif"/>
    <property type="match status" value="1"/>
</dbReference>
<dbReference type="FunFam" id="1.10.10.1210:FF:000001">
    <property type="entry name" value="melanoma-associated antigen D1"/>
    <property type="match status" value="1"/>
</dbReference>
<protein>
    <recommendedName>
        <fullName evidence="2">MAGE domain-containing protein</fullName>
    </recommendedName>
</protein>
<feature type="region of interest" description="Disordered" evidence="1">
    <location>
        <begin position="1"/>
        <end position="30"/>
    </location>
</feature>
<dbReference type="PANTHER" id="PTHR11736">
    <property type="entry name" value="MELANOMA-ASSOCIATED ANTIGEN MAGE ANTIGEN"/>
    <property type="match status" value="1"/>
</dbReference>
<dbReference type="Pfam" id="PF01454">
    <property type="entry name" value="MAGE"/>
    <property type="match status" value="1"/>
</dbReference>
<evidence type="ECO:0000256" key="1">
    <source>
        <dbReference type="SAM" id="MobiDB-lite"/>
    </source>
</evidence>
<dbReference type="PANTHER" id="PTHR11736:SF35">
    <property type="entry name" value="MELANOMA-ASSOCIATED ANTIGEN B5"/>
    <property type="match status" value="1"/>
</dbReference>
<reference evidence="3" key="1">
    <citation type="submission" date="2025-08" db="UniProtKB">
        <authorList>
            <consortium name="Ensembl"/>
        </authorList>
    </citation>
    <scope>IDENTIFICATION</scope>
</reference>
<dbReference type="InterPro" id="IPR041899">
    <property type="entry name" value="MAGE_WH2"/>
</dbReference>
<dbReference type="InterPro" id="IPR037445">
    <property type="entry name" value="MAGE"/>
</dbReference>
<evidence type="ECO:0000313" key="4">
    <source>
        <dbReference type="Proteomes" id="UP000472268"/>
    </source>
</evidence>
<organism evidence="3 4">
    <name type="scientific">Suricata suricatta</name>
    <name type="common">Meerkat</name>
    <dbReference type="NCBI Taxonomy" id="37032"/>
    <lineage>
        <taxon>Eukaryota</taxon>
        <taxon>Metazoa</taxon>
        <taxon>Chordata</taxon>
        <taxon>Craniata</taxon>
        <taxon>Vertebrata</taxon>
        <taxon>Euteleostomi</taxon>
        <taxon>Mammalia</taxon>
        <taxon>Eutheria</taxon>
        <taxon>Laurasiatheria</taxon>
        <taxon>Carnivora</taxon>
        <taxon>Feliformia</taxon>
        <taxon>Herpestidae</taxon>
        <taxon>Suricata</taxon>
    </lineage>
</organism>
<sequence length="294" mass="33688">MILTLSGTRSDEDSSNQDEEMDSHNETPIYVESPGEEILTRMSILLEQFLLYKYKMKQATLKPDMIKIIGPNYEEHLPELLRKAAERIEIVFGVDVQEIDSTRQLYDLICKINLPNNGRVRPGKGLPKTSLLMNILGMIFMKGNSAPEEDMWKFLSMIQVYPGRKHFIYGEPRKLITKDLVRLEYLEYRQVSNSDPPRYELLWGPKALVETTKTKILQFLSKVNDSIPTVFPFSSEEILGEQKEKAKARGATIASTTSKAHIPASVMARRDFPPLMKSHVSRPPDKKMQQQSKN</sequence>
<keyword evidence="4" id="KW-1185">Reference proteome</keyword>
<evidence type="ECO:0000313" key="3">
    <source>
        <dbReference type="Ensembl" id="ENSSSUP00005026312.1"/>
    </source>
</evidence>
<reference evidence="3" key="2">
    <citation type="submission" date="2025-09" db="UniProtKB">
        <authorList>
            <consortium name="Ensembl"/>
        </authorList>
    </citation>
    <scope>IDENTIFICATION</scope>
</reference>
<name>A0A673UYE6_SURSU</name>
<dbReference type="SMART" id="SM01373">
    <property type="entry name" value="MAGE"/>
    <property type="match status" value="1"/>
</dbReference>
<dbReference type="GO" id="GO:0000122">
    <property type="term" value="P:negative regulation of transcription by RNA polymerase II"/>
    <property type="evidence" value="ECO:0007669"/>
    <property type="project" value="TreeGrafter"/>
</dbReference>
<dbReference type="PROSITE" id="PS50838">
    <property type="entry name" value="MAGE"/>
    <property type="match status" value="1"/>
</dbReference>
<feature type="domain" description="MAGE" evidence="2">
    <location>
        <begin position="39"/>
        <end position="238"/>
    </location>
</feature>
<dbReference type="GO" id="GO:0005634">
    <property type="term" value="C:nucleus"/>
    <property type="evidence" value="ECO:0007669"/>
    <property type="project" value="TreeGrafter"/>
</dbReference>
<dbReference type="InterPro" id="IPR041898">
    <property type="entry name" value="MAGE_WH1"/>
</dbReference>
<dbReference type="Ensembl" id="ENSSSUT00005030077.1">
    <property type="protein sequence ID" value="ENSSSUP00005026312.1"/>
    <property type="gene ID" value="ENSSSUG00005017075.1"/>
</dbReference>